<dbReference type="VEuPathDB" id="TrichDB:TRFO_12615"/>
<feature type="coiled-coil region" evidence="1">
    <location>
        <begin position="45"/>
        <end position="79"/>
    </location>
</feature>
<protein>
    <submittedName>
        <fullName evidence="2">Uncharacterized protein</fullName>
    </submittedName>
</protein>
<reference evidence="2" key="1">
    <citation type="submission" date="2016-10" db="EMBL/GenBank/DDBJ databases">
        <authorList>
            <person name="Benchimol M."/>
            <person name="Almeida L.G."/>
            <person name="Vasconcelos A.T."/>
            <person name="Perreira-Neves A."/>
            <person name="Rosa I.A."/>
            <person name="Tasca T."/>
            <person name="Bogo M.R."/>
            <person name="de Souza W."/>
        </authorList>
    </citation>
    <scope>NUCLEOTIDE SEQUENCE [LARGE SCALE GENOMIC DNA]</scope>
    <source>
        <strain evidence="2">K</strain>
    </source>
</reference>
<dbReference type="RefSeq" id="XP_068370239.1">
    <property type="nucleotide sequence ID" value="XM_068496737.1"/>
</dbReference>
<sequence length="101" mass="12051">MSSQQEEEIQLLRKFVCGLYAELKQSEQIIKTLSNDYNPTVQEELDKKDAEINDLIEKLKKTEETLQQADNLITKWHEERIEYKARYDSMNESLRQLMPNE</sequence>
<evidence type="ECO:0000313" key="2">
    <source>
        <dbReference type="EMBL" id="OHT17103.1"/>
    </source>
</evidence>
<gene>
    <name evidence="2" type="ORF">TRFO_12615</name>
</gene>
<accession>A0A1J4L0R8</accession>
<comment type="caution">
    <text evidence="2">The sequence shown here is derived from an EMBL/GenBank/DDBJ whole genome shotgun (WGS) entry which is preliminary data.</text>
</comment>
<dbReference type="GeneID" id="94831441"/>
<proteinExistence type="predicted"/>
<name>A0A1J4L0R8_9EUKA</name>
<keyword evidence="1" id="KW-0175">Coiled coil</keyword>
<dbReference type="AlphaFoldDB" id="A0A1J4L0R8"/>
<dbReference type="EMBL" id="MLAK01000035">
    <property type="protein sequence ID" value="OHT17103.1"/>
    <property type="molecule type" value="Genomic_DNA"/>
</dbReference>
<dbReference type="Proteomes" id="UP000179807">
    <property type="component" value="Unassembled WGS sequence"/>
</dbReference>
<evidence type="ECO:0000256" key="1">
    <source>
        <dbReference type="SAM" id="Coils"/>
    </source>
</evidence>
<organism evidence="2 3">
    <name type="scientific">Tritrichomonas foetus</name>
    <dbReference type="NCBI Taxonomy" id="1144522"/>
    <lineage>
        <taxon>Eukaryota</taxon>
        <taxon>Metamonada</taxon>
        <taxon>Parabasalia</taxon>
        <taxon>Tritrichomonadida</taxon>
        <taxon>Tritrichomonadidae</taxon>
        <taxon>Tritrichomonas</taxon>
    </lineage>
</organism>
<evidence type="ECO:0000313" key="3">
    <source>
        <dbReference type="Proteomes" id="UP000179807"/>
    </source>
</evidence>
<keyword evidence="3" id="KW-1185">Reference proteome</keyword>